<dbReference type="NCBIfam" id="TIGR03916">
    <property type="entry name" value="rSAM_link_UDG"/>
    <property type="match status" value="1"/>
</dbReference>
<dbReference type="SMART" id="SM00729">
    <property type="entry name" value="Elp3"/>
    <property type="match status" value="1"/>
</dbReference>
<proteinExistence type="predicted"/>
<organism evidence="8 9">
    <name type="scientific">Pistricoccus aurantiacus</name>
    <dbReference type="NCBI Taxonomy" id="1883414"/>
    <lineage>
        <taxon>Bacteria</taxon>
        <taxon>Pseudomonadati</taxon>
        <taxon>Pseudomonadota</taxon>
        <taxon>Gammaproteobacteria</taxon>
        <taxon>Oceanospirillales</taxon>
        <taxon>Halomonadaceae</taxon>
        <taxon>Pistricoccus</taxon>
    </lineage>
</organism>
<evidence type="ECO:0000256" key="1">
    <source>
        <dbReference type="ARBA" id="ARBA00001966"/>
    </source>
</evidence>
<dbReference type="InterPro" id="IPR058240">
    <property type="entry name" value="rSAM_sf"/>
</dbReference>
<dbReference type="InterPro" id="IPR010994">
    <property type="entry name" value="RuvA_2-like"/>
</dbReference>
<protein>
    <submittedName>
        <fullName evidence="8">Putative DNA modification/repair radical SAM protein</fullName>
    </submittedName>
</protein>
<keyword evidence="5" id="KW-0411">Iron-sulfur</keyword>
<dbReference type="Gene3D" id="3.20.20.70">
    <property type="entry name" value="Aldolase class I"/>
    <property type="match status" value="1"/>
</dbReference>
<keyword evidence="2" id="KW-0949">S-adenosyl-L-methionine</keyword>
<dbReference type="PANTHER" id="PTHR21180:SF9">
    <property type="entry name" value="TYPE II SECRETION SYSTEM PROTEIN K"/>
    <property type="match status" value="1"/>
</dbReference>
<feature type="region of interest" description="Disordered" evidence="6">
    <location>
        <begin position="202"/>
        <end position="225"/>
    </location>
</feature>
<dbReference type="InterPro" id="IPR006638">
    <property type="entry name" value="Elp3/MiaA/NifB-like_rSAM"/>
</dbReference>
<evidence type="ECO:0000259" key="7">
    <source>
        <dbReference type="SMART" id="SM00729"/>
    </source>
</evidence>
<dbReference type="GO" id="GO:0046872">
    <property type="term" value="F:metal ion binding"/>
    <property type="evidence" value="ECO:0007669"/>
    <property type="project" value="UniProtKB-KW"/>
</dbReference>
<dbReference type="SFLD" id="SFLDG01102">
    <property type="entry name" value="Uncharacterised_Radical_SAM_Su"/>
    <property type="match status" value="1"/>
</dbReference>
<dbReference type="RefSeq" id="WP_147182948.1">
    <property type="nucleotide sequence ID" value="NZ_CP042382.1"/>
</dbReference>
<dbReference type="InterPro" id="IPR013785">
    <property type="entry name" value="Aldolase_TIM"/>
</dbReference>
<evidence type="ECO:0000256" key="2">
    <source>
        <dbReference type="ARBA" id="ARBA00022691"/>
    </source>
</evidence>
<dbReference type="InterPro" id="IPR051675">
    <property type="entry name" value="Endo/Exo/Phosphatase_dom_1"/>
</dbReference>
<evidence type="ECO:0000256" key="6">
    <source>
        <dbReference type="SAM" id="MobiDB-lite"/>
    </source>
</evidence>
<dbReference type="Proteomes" id="UP000321272">
    <property type="component" value="Chromosome"/>
</dbReference>
<dbReference type="GO" id="GO:0051536">
    <property type="term" value="F:iron-sulfur cluster binding"/>
    <property type="evidence" value="ECO:0007669"/>
    <property type="project" value="UniProtKB-KW"/>
</dbReference>
<dbReference type="AlphaFoldDB" id="A0A5B8SMB0"/>
<evidence type="ECO:0000256" key="3">
    <source>
        <dbReference type="ARBA" id="ARBA00022723"/>
    </source>
</evidence>
<keyword evidence="9" id="KW-1185">Reference proteome</keyword>
<evidence type="ECO:0000256" key="5">
    <source>
        <dbReference type="ARBA" id="ARBA00023014"/>
    </source>
</evidence>
<keyword evidence="3" id="KW-0479">Metal-binding</keyword>
<dbReference type="SUPFAM" id="SSF47781">
    <property type="entry name" value="RuvA domain 2-like"/>
    <property type="match status" value="1"/>
</dbReference>
<evidence type="ECO:0000256" key="4">
    <source>
        <dbReference type="ARBA" id="ARBA00023004"/>
    </source>
</evidence>
<evidence type="ECO:0000313" key="8">
    <source>
        <dbReference type="EMBL" id="QEA37876.1"/>
    </source>
</evidence>
<dbReference type="EMBL" id="CP042382">
    <property type="protein sequence ID" value="QEA37876.1"/>
    <property type="molecule type" value="Genomic_DNA"/>
</dbReference>
<sequence length="422" mass="47193">MELIDKLAILADAAKYDASCASSGSQAKNSTKGRGVGSTDGVGICHSYAPDGRCISLLKILFTNFCIYECSYCVNRNSSNVRRARFTVDEVVNLTLDFYKRNYIEGLFLSSGIIRNPDYTMEQLVAVARKLREEHDFRGYIHLKTIPEADGDLLAAAGRYADRLSINIELPTQQALADLAPEKDQRTIKLSMARIRSRREEAVADQDAYRRQPRRSGTGKPPVFAPAGQSTQIIVGAEPSTDAHILQTSSALYAGYALRRVYYSAFSPIPDASTRLPVQQPPLLREHRLYQADWLMRFYGYAADEITQSPDPGTTPGMLSLEVDPKLGWALANRGYFPVDINRDSRTRLLRIPGLGVRSVDRILQIRRFQKVRLEDLIAMRAGVKKAMPFIVCANHHPSLVELDSDRLRARYAPPARQLSLL</sequence>
<dbReference type="KEGG" id="paur:FGL86_01505"/>
<comment type="cofactor">
    <cofactor evidence="1">
        <name>[4Fe-4S] cluster</name>
        <dbReference type="ChEBI" id="CHEBI:49883"/>
    </cofactor>
</comment>
<dbReference type="SUPFAM" id="SSF102114">
    <property type="entry name" value="Radical SAM enzymes"/>
    <property type="match status" value="1"/>
</dbReference>
<gene>
    <name evidence="8" type="ORF">FGL86_01505</name>
</gene>
<dbReference type="InterPro" id="IPR023874">
    <property type="entry name" value="DNA_rSAM_put"/>
</dbReference>
<dbReference type="InterPro" id="IPR007197">
    <property type="entry name" value="rSAM"/>
</dbReference>
<keyword evidence="4" id="KW-0408">Iron</keyword>
<accession>A0A5B8SMB0</accession>
<reference evidence="8 9" key="1">
    <citation type="submission" date="2019-06" db="EMBL/GenBank/DDBJ databases">
        <title>Genome analyses of bacteria isolated from kimchi.</title>
        <authorList>
            <person name="Lee S."/>
            <person name="Ahn S."/>
            <person name="Roh S."/>
        </authorList>
    </citation>
    <scope>NUCLEOTIDE SEQUENCE [LARGE SCALE GENOMIC DNA]</scope>
    <source>
        <strain evidence="8 9">CBA4606</strain>
    </source>
</reference>
<dbReference type="GO" id="GO:0003824">
    <property type="term" value="F:catalytic activity"/>
    <property type="evidence" value="ECO:0007669"/>
    <property type="project" value="InterPro"/>
</dbReference>
<dbReference type="OrthoDB" id="9801154at2"/>
<evidence type="ECO:0000313" key="9">
    <source>
        <dbReference type="Proteomes" id="UP000321272"/>
    </source>
</evidence>
<name>A0A5B8SMB0_9GAMM</name>
<feature type="domain" description="Elp3/MiaA/NifB-like radical SAM core" evidence="7">
    <location>
        <begin position="56"/>
        <end position="292"/>
    </location>
</feature>
<dbReference type="SFLD" id="SFLDS00029">
    <property type="entry name" value="Radical_SAM"/>
    <property type="match status" value="1"/>
</dbReference>
<dbReference type="PANTHER" id="PTHR21180">
    <property type="entry name" value="ENDONUCLEASE/EXONUCLEASE/PHOSPHATASE FAMILY DOMAIN-CONTAINING PROTEIN 1"/>
    <property type="match status" value="1"/>
</dbReference>